<dbReference type="Proteomes" id="UP000644610">
    <property type="component" value="Unassembled WGS sequence"/>
</dbReference>
<evidence type="ECO:0000313" key="1">
    <source>
        <dbReference type="EMBL" id="GII44776.1"/>
    </source>
</evidence>
<accession>A0A8J3UK67</accession>
<name>A0A8J3UK67_9ACTN</name>
<dbReference type="EMBL" id="BOOQ01000005">
    <property type="protein sequence ID" value="GII44776.1"/>
    <property type="molecule type" value="Genomic_DNA"/>
</dbReference>
<dbReference type="RefSeq" id="WP_203972418.1">
    <property type="nucleotide sequence ID" value="NZ_BAAAKY010000028.1"/>
</dbReference>
<protein>
    <submittedName>
        <fullName evidence="1">Uncharacterized protein</fullName>
    </submittedName>
</protein>
<keyword evidence="2" id="KW-1185">Reference proteome</keyword>
<evidence type="ECO:0000313" key="2">
    <source>
        <dbReference type="Proteomes" id="UP000644610"/>
    </source>
</evidence>
<reference evidence="1" key="1">
    <citation type="submission" date="2021-01" db="EMBL/GenBank/DDBJ databases">
        <title>Whole genome shotgun sequence of Planotetraspora silvatica NBRC 100141.</title>
        <authorList>
            <person name="Komaki H."/>
            <person name="Tamura T."/>
        </authorList>
    </citation>
    <scope>NUCLEOTIDE SEQUENCE</scope>
    <source>
        <strain evidence="1">NBRC 100141</strain>
    </source>
</reference>
<organism evidence="1 2">
    <name type="scientific">Planotetraspora silvatica</name>
    <dbReference type="NCBI Taxonomy" id="234614"/>
    <lineage>
        <taxon>Bacteria</taxon>
        <taxon>Bacillati</taxon>
        <taxon>Actinomycetota</taxon>
        <taxon>Actinomycetes</taxon>
        <taxon>Streptosporangiales</taxon>
        <taxon>Streptosporangiaceae</taxon>
        <taxon>Planotetraspora</taxon>
    </lineage>
</organism>
<dbReference type="AlphaFoldDB" id="A0A8J3UK67"/>
<sequence>MPIFVFRVHVDAPPVRRLIRKQHIREYMLLNGDKCRQLADVITFRITFRVAT</sequence>
<proteinExistence type="predicted"/>
<comment type="caution">
    <text evidence="1">The sequence shown here is derived from an EMBL/GenBank/DDBJ whole genome shotgun (WGS) entry which is preliminary data.</text>
</comment>
<gene>
    <name evidence="1" type="ORF">Psi02_12000</name>
</gene>